<reference evidence="2" key="1">
    <citation type="submission" date="2014-09" db="EMBL/GenBank/DDBJ databases">
        <authorList>
            <person name="Sharma Rahul"/>
            <person name="Thines Marco"/>
        </authorList>
    </citation>
    <scope>NUCLEOTIDE SEQUENCE [LARGE SCALE GENOMIC DNA]</scope>
</reference>
<dbReference type="AlphaFoldDB" id="A0A0N7L6L2"/>
<accession>A0A0N7L6L2</accession>
<dbReference type="EMBL" id="CCYD01001204">
    <property type="protein sequence ID" value="CEG44587.1"/>
    <property type="molecule type" value="Genomic_DNA"/>
</dbReference>
<dbReference type="Proteomes" id="UP000054928">
    <property type="component" value="Unassembled WGS sequence"/>
</dbReference>
<name>A0A0N7L6L2_PLAHL</name>
<evidence type="ECO:0000313" key="1">
    <source>
        <dbReference type="EMBL" id="CEG44587.1"/>
    </source>
</evidence>
<sequence length="67" mass="7416">MSRNLAHIPICAAGDSRSDPYTCCALSCTIYFSPCGSKDRSITRRKFQKRQGDCADVGTRPLALRFT</sequence>
<dbReference type="GeneID" id="36395992"/>
<evidence type="ECO:0000313" key="2">
    <source>
        <dbReference type="Proteomes" id="UP000054928"/>
    </source>
</evidence>
<dbReference type="RefSeq" id="XP_024580956.1">
    <property type="nucleotide sequence ID" value="XM_024730706.1"/>
</dbReference>
<proteinExistence type="predicted"/>
<protein>
    <submittedName>
        <fullName evidence="1">Uncharacterized protein</fullName>
    </submittedName>
</protein>
<organism evidence="1 2">
    <name type="scientific">Plasmopara halstedii</name>
    <name type="common">Downy mildew of sunflower</name>
    <dbReference type="NCBI Taxonomy" id="4781"/>
    <lineage>
        <taxon>Eukaryota</taxon>
        <taxon>Sar</taxon>
        <taxon>Stramenopiles</taxon>
        <taxon>Oomycota</taxon>
        <taxon>Peronosporomycetes</taxon>
        <taxon>Peronosporales</taxon>
        <taxon>Peronosporaceae</taxon>
        <taxon>Plasmopara</taxon>
    </lineage>
</organism>
<keyword evidence="2" id="KW-1185">Reference proteome</keyword>